<evidence type="ECO:0000256" key="2">
    <source>
        <dbReference type="ARBA" id="ARBA00022692"/>
    </source>
</evidence>
<evidence type="ECO:0000256" key="3">
    <source>
        <dbReference type="ARBA" id="ARBA00022989"/>
    </source>
</evidence>
<evidence type="ECO:0000256" key="5">
    <source>
        <dbReference type="SAM" id="MobiDB-lite"/>
    </source>
</evidence>
<keyword evidence="4 6" id="KW-0472">Membrane</keyword>
<dbReference type="PANTHER" id="PTHR16201">
    <property type="entry name" value="SEVEN TRANSMEMBRANE PROTEIN 1-RELATED"/>
    <property type="match status" value="1"/>
</dbReference>
<dbReference type="Gene3D" id="1.20.1280.290">
    <property type="match status" value="2"/>
</dbReference>
<evidence type="ECO:0000256" key="1">
    <source>
        <dbReference type="ARBA" id="ARBA00004141"/>
    </source>
</evidence>
<reference evidence="7 8" key="1">
    <citation type="submission" date="2024-12" db="EMBL/GenBank/DDBJ databases">
        <title>The unique morphological basis and parallel evolutionary history of personate flowers in Penstemon.</title>
        <authorList>
            <person name="Depatie T.H."/>
            <person name="Wessinger C.A."/>
        </authorList>
    </citation>
    <scope>NUCLEOTIDE SEQUENCE [LARGE SCALE GENOMIC DNA]</scope>
    <source>
        <strain evidence="7">WTNN_2</strain>
        <tissue evidence="7">Leaf</tissue>
    </source>
</reference>
<evidence type="ECO:0000313" key="7">
    <source>
        <dbReference type="EMBL" id="KAL3840335.1"/>
    </source>
</evidence>
<keyword evidence="3 6" id="KW-1133">Transmembrane helix</keyword>
<sequence length="398" mass="44657">MKPLNLSYCPVEGKPCIGWIQELFKDCLCNLNDEISFAFGIASLVFWAVAEIPQIITNFNNKSAAGVSLAFLSTWILGDVFNLVGCILEPATLPTQFYTAVLYTTVTIILAIQCVYYNHFIQWWNRNNTQAKWARDETDPLRPKFQDLRKTTTNAPIEVPRTRGFHFMSARSLAGSDSDPAAIQCYIKARSGPPALGHDPGSSSEEEEEQEEEESITININIPPYSNKPATQPRPIPAPVKYGTFAAASANLPHLSRALRGVQGAKLAGSILFLQEIHENAYGQWLGWLMAAIYMGGRIPQIWLNIKRGSVEGLNPLMFVFALVANATYVGSILMRTTEWSMMKANFPWLLDAAVCVVLDFFIILQYIFYKYIKRKRSLQHCGVEYYGDYVEADKPTL</sequence>
<organism evidence="7 8">
    <name type="scientific">Penstemon smallii</name>
    <dbReference type="NCBI Taxonomy" id="265156"/>
    <lineage>
        <taxon>Eukaryota</taxon>
        <taxon>Viridiplantae</taxon>
        <taxon>Streptophyta</taxon>
        <taxon>Embryophyta</taxon>
        <taxon>Tracheophyta</taxon>
        <taxon>Spermatophyta</taxon>
        <taxon>Magnoliopsida</taxon>
        <taxon>eudicotyledons</taxon>
        <taxon>Gunneridae</taxon>
        <taxon>Pentapetalae</taxon>
        <taxon>asterids</taxon>
        <taxon>lamiids</taxon>
        <taxon>Lamiales</taxon>
        <taxon>Plantaginaceae</taxon>
        <taxon>Cheloneae</taxon>
        <taxon>Penstemon</taxon>
    </lineage>
</organism>
<dbReference type="AlphaFoldDB" id="A0ABD3TTK0"/>
<dbReference type="FunFam" id="1.20.1280.290:FF:000012">
    <property type="entry name" value="Vacuolar membrane PQ loop repeat protein"/>
    <property type="match status" value="1"/>
</dbReference>
<protein>
    <recommendedName>
        <fullName evidence="9">Vacuolar amino acid transporter YPQ1</fullName>
    </recommendedName>
</protein>
<comment type="caution">
    <text evidence="7">The sequence shown here is derived from an EMBL/GenBank/DDBJ whole genome shotgun (WGS) entry which is preliminary data.</text>
</comment>
<dbReference type="InterPro" id="IPR051415">
    <property type="entry name" value="LAAT-1"/>
</dbReference>
<evidence type="ECO:0000256" key="4">
    <source>
        <dbReference type="ARBA" id="ARBA00023136"/>
    </source>
</evidence>
<dbReference type="Proteomes" id="UP001634393">
    <property type="component" value="Unassembled WGS sequence"/>
</dbReference>
<keyword evidence="2 6" id="KW-0812">Transmembrane</keyword>
<dbReference type="EMBL" id="JBJXBP010000003">
    <property type="protein sequence ID" value="KAL3840335.1"/>
    <property type="molecule type" value="Genomic_DNA"/>
</dbReference>
<feature type="transmembrane region" description="Helical" evidence="6">
    <location>
        <begin position="347"/>
        <end position="370"/>
    </location>
</feature>
<feature type="transmembrane region" description="Helical" evidence="6">
    <location>
        <begin position="35"/>
        <end position="52"/>
    </location>
</feature>
<gene>
    <name evidence="7" type="ORF">ACJIZ3_024926</name>
</gene>
<evidence type="ECO:0008006" key="9">
    <source>
        <dbReference type="Google" id="ProtNLM"/>
    </source>
</evidence>
<keyword evidence="8" id="KW-1185">Reference proteome</keyword>
<feature type="compositionally biased region" description="Acidic residues" evidence="5">
    <location>
        <begin position="204"/>
        <end position="215"/>
    </location>
</feature>
<name>A0ABD3TTK0_9LAMI</name>
<feature type="transmembrane region" description="Helical" evidence="6">
    <location>
        <begin position="317"/>
        <end position="335"/>
    </location>
</feature>
<dbReference type="PANTHER" id="PTHR16201:SF45">
    <property type="entry name" value="PQ-LOOP REPEAT FAMILY PROTEIN _ TRANSMEMBRANE FAMILY PROTEIN"/>
    <property type="match status" value="1"/>
</dbReference>
<feature type="transmembrane region" description="Helical" evidence="6">
    <location>
        <begin position="97"/>
        <end position="117"/>
    </location>
</feature>
<evidence type="ECO:0000313" key="8">
    <source>
        <dbReference type="Proteomes" id="UP001634393"/>
    </source>
</evidence>
<dbReference type="GO" id="GO:0015174">
    <property type="term" value="F:basic amino acid transmembrane transporter activity"/>
    <property type="evidence" value="ECO:0007669"/>
    <property type="project" value="UniProtKB-ARBA"/>
</dbReference>
<feature type="region of interest" description="Disordered" evidence="5">
    <location>
        <begin position="192"/>
        <end position="227"/>
    </location>
</feature>
<dbReference type="SMART" id="SM00679">
    <property type="entry name" value="CTNS"/>
    <property type="match status" value="2"/>
</dbReference>
<dbReference type="Pfam" id="PF04193">
    <property type="entry name" value="PQ-loop"/>
    <property type="match status" value="2"/>
</dbReference>
<accession>A0ABD3TTK0</accession>
<dbReference type="GO" id="GO:0098852">
    <property type="term" value="C:lytic vacuole membrane"/>
    <property type="evidence" value="ECO:0007669"/>
    <property type="project" value="UniProtKB-ARBA"/>
</dbReference>
<dbReference type="FunFam" id="1.20.1280.290:FF:000009">
    <property type="entry name" value="PQ loop repeat family protein"/>
    <property type="match status" value="1"/>
</dbReference>
<proteinExistence type="predicted"/>
<comment type="subcellular location">
    <subcellularLocation>
        <location evidence="1">Membrane</location>
        <topology evidence="1">Multi-pass membrane protein</topology>
    </subcellularLocation>
</comment>
<evidence type="ECO:0000256" key="6">
    <source>
        <dbReference type="SAM" id="Phobius"/>
    </source>
</evidence>
<dbReference type="InterPro" id="IPR006603">
    <property type="entry name" value="PQ-loop_rpt"/>
</dbReference>
<feature type="transmembrane region" description="Helical" evidence="6">
    <location>
        <begin position="64"/>
        <end position="85"/>
    </location>
</feature>